<feature type="non-terminal residue" evidence="1">
    <location>
        <position position="1"/>
    </location>
</feature>
<name>X0ZPE8_9ZZZZ</name>
<reference evidence="1" key="1">
    <citation type="journal article" date="2014" name="Front. Microbiol.">
        <title>High frequency of phylogenetically diverse reductive dehalogenase-homologous genes in deep subseafloor sedimentary metagenomes.</title>
        <authorList>
            <person name="Kawai M."/>
            <person name="Futagami T."/>
            <person name="Toyoda A."/>
            <person name="Takaki Y."/>
            <person name="Nishi S."/>
            <person name="Hori S."/>
            <person name="Arai W."/>
            <person name="Tsubouchi T."/>
            <person name="Morono Y."/>
            <person name="Uchiyama I."/>
            <person name="Ito T."/>
            <person name="Fujiyama A."/>
            <person name="Inagaki F."/>
            <person name="Takami H."/>
        </authorList>
    </citation>
    <scope>NUCLEOTIDE SEQUENCE</scope>
    <source>
        <strain evidence="1">Expedition CK06-06</strain>
    </source>
</reference>
<evidence type="ECO:0000313" key="1">
    <source>
        <dbReference type="EMBL" id="GAG50061.1"/>
    </source>
</evidence>
<protein>
    <recommendedName>
        <fullName evidence="2">Restriction endonuclease type IV Mrr domain-containing protein</fullName>
    </recommendedName>
</protein>
<accession>X0ZPE8</accession>
<dbReference type="EMBL" id="BARS01051937">
    <property type="protein sequence ID" value="GAG50061.1"/>
    <property type="molecule type" value="Genomic_DNA"/>
</dbReference>
<dbReference type="AlphaFoldDB" id="X0ZPE8"/>
<evidence type="ECO:0008006" key="2">
    <source>
        <dbReference type="Google" id="ProtNLM"/>
    </source>
</evidence>
<gene>
    <name evidence="1" type="ORF">S01H1_77293</name>
</gene>
<comment type="caution">
    <text evidence="1">The sequence shown here is derived from an EMBL/GenBank/DDBJ whole genome shotgun (WGS) entry which is preliminary data.</text>
</comment>
<proteinExistence type="predicted"/>
<sequence>FWHKARTIGEHPLRLWFMTRAGFRDSALRFGREQGILLSSQLNLQALAEQLGLRPGK</sequence>
<organism evidence="1">
    <name type="scientific">marine sediment metagenome</name>
    <dbReference type="NCBI Taxonomy" id="412755"/>
    <lineage>
        <taxon>unclassified sequences</taxon>
        <taxon>metagenomes</taxon>
        <taxon>ecological metagenomes</taxon>
    </lineage>
</organism>